<protein>
    <submittedName>
        <fullName evidence="1">T9SS type A sorting domain-containing protein</fullName>
    </submittedName>
</protein>
<evidence type="ECO:0000313" key="2">
    <source>
        <dbReference type="Proteomes" id="UP001595191"/>
    </source>
</evidence>
<comment type="caution">
    <text evidence="1">The sequence shown here is derived from an EMBL/GenBank/DDBJ whole genome shotgun (WGS) entry which is preliminary data.</text>
</comment>
<gene>
    <name evidence="1" type="ORF">ACEZ3G_02955</name>
</gene>
<keyword evidence="2" id="KW-1185">Reference proteome</keyword>
<evidence type="ECO:0000313" key="1">
    <source>
        <dbReference type="EMBL" id="MFH6602421.1"/>
    </source>
</evidence>
<organism evidence="1 2">
    <name type="scientific">Meishania litoralis</name>
    <dbReference type="NCBI Taxonomy" id="3434685"/>
    <lineage>
        <taxon>Bacteria</taxon>
        <taxon>Pseudomonadati</taxon>
        <taxon>Bacteroidota</taxon>
        <taxon>Flavobacteriia</taxon>
        <taxon>Flavobacteriales</taxon>
        <taxon>Flavobacteriaceae</taxon>
        <taxon>Meishania</taxon>
    </lineage>
</organism>
<reference evidence="1" key="1">
    <citation type="submission" date="2024-09" db="EMBL/GenBank/DDBJ databases">
        <authorList>
            <person name="Liu J."/>
        </authorList>
    </citation>
    <scope>NUCLEOTIDE SEQUENCE</scope>
    <source>
        <strain evidence="1">NBU2967</strain>
    </source>
</reference>
<dbReference type="Proteomes" id="UP001595191">
    <property type="component" value="Unassembled WGS sequence"/>
</dbReference>
<dbReference type="EMBL" id="JBHFPV010000001">
    <property type="protein sequence ID" value="MFH6602421.1"/>
    <property type="molecule type" value="Genomic_DNA"/>
</dbReference>
<proteinExistence type="predicted"/>
<name>A0ACC7LFN1_9FLAO</name>
<sequence length="114" mass="12751">MKKLLLLTVLLLGLQTISAQNKDNGVNPATQDIKTEKVKVFPNPATNVVNVLGLSNSLKADIIVSDIYGNIVLQHQWQIKNQALNLPISNLEPGIYMISIRSQEQHIKTKFYKN</sequence>
<accession>A0ACC7LFN1</accession>